<protein>
    <recommendedName>
        <fullName evidence="5">Nuclear pore complex component</fullName>
    </recommendedName>
</protein>
<accession>A0A6A6BAP8</accession>
<dbReference type="GO" id="GO:0030474">
    <property type="term" value="P:spindle pole body duplication"/>
    <property type="evidence" value="ECO:0007669"/>
    <property type="project" value="TreeGrafter"/>
</dbReference>
<dbReference type="GeneID" id="54299753"/>
<evidence type="ECO:0000256" key="1">
    <source>
        <dbReference type="SAM" id="MobiDB-lite"/>
    </source>
</evidence>
<keyword evidence="2" id="KW-0812">Transmembrane</keyword>
<feature type="transmembrane region" description="Helical" evidence="2">
    <location>
        <begin position="29"/>
        <end position="51"/>
    </location>
</feature>
<organism evidence="3 4">
    <name type="scientific">Aplosporella prunicola CBS 121167</name>
    <dbReference type="NCBI Taxonomy" id="1176127"/>
    <lineage>
        <taxon>Eukaryota</taxon>
        <taxon>Fungi</taxon>
        <taxon>Dikarya</taxon>
        <taxon>Ascomycota</taxon>
        <taxon>Pezizomycotina</taxon>
        <taxon>Dothideomycetes</taxon>
        <taxon>Dothideomycetes incertae sedis</taxon>
        <taxon>Botryosphaeriales</taxon>
        <taxon>Aplosporellaceae</taxon>
        <taxon>Aplosporella</taxon>
    </lineage>
</organism>
<evidence type="ECO:0000256" key="2">
    <source>
        <dbReference type="SAM" id="Phobius"/>
    </source>
</evidence>
<dbReference type="GO" id="GO:0005640">
    <property type="term" value="C:nuclear outer membrane"/>
    <property type="evidence" value="ECO:0007669"/>
    <property type="project" value="TreeGrafter"/>
</dbReference>
<sequence>MASPATGTWRHPRFEEITRRQSAATFGEAHAKSLISSLIILFLTFVFPAFTPTFVNTQIPKAFHSVHINPAFIVWLLRALLSFNCFLSVAPLFRAKDPLVDIPLTPSQRALLGLDPTLPSAPGTPESPYVTPPRYARSATPRSNDKHLSQRRNGSPYSGSPRLDSSYGYGDSGSPFSPSASPLLQKAVGGAGASKRMSYSTSSLLDSSFGQSGLTASPTPLGANGKGPSVGLNNRWLYERGRGSPGARAIYS</sequence>
<reference evidence="3" key="1">
    <citation type="journal article" date="2020" name="Stud. Mycol.">
        <title>101 Dothideomycetes genomes: a test case for predicting lifestyles and emergence of pathogens.</title>
        <authorList>
            <person name="Haridas S."/>
            <person name="Albert R."/>
            <person name="Binder M."/>
            <person name="Bloem J."/>
            <person name="Labutti K."/>
            <person name="Salamov A."/>
            <person name="Andreopoulos B."/>
            <person name="Baker S."/>
            <person name="Barry K."/>
            <person name="Bills G."/>
            <person name="Bluhm B."/>
            <person name="Cannon C."/>
            <person name="Castanera R."/>
            <person name="Culley D."/>
            <person name="Daum C."/>
            <person name="Ezra D."/>
            <person name="Gonzalez J."/>
            <person name="Henrissat B."/>
            <person name="Kuo A."/>
            <person name="Liang C."/>
            <person name="Lipzen A."/>
            <person name="Lutzoni F."/>
            <person name="Magnuson J."/>
            <person name="Mondo S."/>
            <person name="Nolan M."/>
            <person name="Ohm R."/>
            <person name="Pangilinan J."/>
            <person name="Park H.-J."/>
            <person name="Ramirez L."/>
            <person name="Alfaro M."/>
            <person name="Sun H."/>
            <person name="Tritt A."/>
            <person name="Yoshinaga Y."/>
            <person name="Zwiers L.-H."/>
            <person name="Turgeon B."/>
            <person name="Goodwin S."/>
            <person name="Spatafora J."/>
            <person name="Crous P."/>
            <person name="Grigoriev I."/>
        </authorList>
    </citation>
    <scope>NUCLEOTIDE SEQUENCE</scope>
    <source>
        <strain evidence="3">CBS 121167</strain>
    </source>
</reference>
<feature type="region of interest" description="Disordered" evidence="1">
    <location>
        <begin position="113"/>
        <end position="181"/>
    </location>
</feature>
<dbReference type="Proteomes" id="UP000799438">
    <property type="component" value="Unassembled WGS sequence"/>
</dbReference>
<dbReference type="AlphaFoldDB" id="A0A6A6BAP8"/>
<proteinExistence type="predicted"/>
<gene>
    <name evidence="3" type="ORF">K452DRAFT_299682</name>
</gene>
<evidence type="ECO:0000313" key="3">
    <source>
        <dbReference type="EMBL" id="KAF2140324.1"/>
    </source>
</evidence>
<dbReference type="Pfam" id="PF08058">
    <property type="entry name" value="NPCC"/>
    <property type="match status" value="1"/>
</dbReference>
<keyword evidence="2" id="KW-0472">Membrane</keyword>
<evidence type="ECO:0000313" key="4">
    <source>
        <dbReference type="Proteomes" id="UP000799438"/>
    </source>
</evidence>
<keyword evidence="4" id="KW-1185">Reference proteome</keyword>
<dbReference type="GO" id="GO:0006606">
    <property type="term" value="P:protein import into nucleus"/>
    <property type="evidence" value="ECO:0007669"/>
    <property type="project" value="TreeGrafter"/>
</dbReference>
<dbReference type="GO" id="GO:0070762">
    <property type="term" value="C:nuclear pore transmembrane ring"/>
    <property type="evidence" value="ECO:0007669"/>
    <property type="project" value="TreeGrafter"/>
</dbReference>
<feature type="compositionally biased region" description="Low complexity" evidence="1">
    <location>
        <begin position="164"/>
        <end position="179"/>
    </location>
</feature>
<dbReference type="RefSeq" id="XP_033396037.1">
    <property type="nucleotide sequence ID" value="XM_033542256.1"/>
</dbReference>
<feature type="transmembrane region" description="Helical" evidence="2">
    <location>
        <begin position="71"/>
        <end position="93"/>
    </location>
</feature>
<keyword evidence="2" id="KW-1133">Transmembrane helix</keyword>
<dbReference type="OrthoDB" id="429932at2759"/>
<evidence type="ECO:0008006" key="5">
    <source>
        <dbReference type="Google" id="ProtNLM"/>
    </source>
</evidence>
<dbReference type="EMBL" id="ML995490">
    <property type="protein sequence ID" value="KAF2140324.1"/>
    <property type="molecule type" value="Genomic_DNA"/>
</dbReference>
<dbReference type="PANTHER" id="PTHR28003">
    <property type="entry name" value="NUCLEOPORIN POM34"/>
    <property type="match status" value="1"/>
</dbReference>
<dbReference type="InterPro" id="IPR012578">
    <property type="entry name" value="Nucl_pore_cmplx"/>
</dbReference>
<name>A0A6A6BAP8_9PEZI</name>
<dbReference type="PANTHER" id="PTHR28003:SF1">
    <property type="entry name" value="NUCLEOPORIN POM34"/>
    <property type="match status" value="1"/>
</dbReference>